<evidence type="ECO:0000256" key="4">
    <source>
        <dbReference type="SAM" id="SignalP"/>
    </source>
</evidence>
<dbReference type="GO" id="GO:0050821">
    <property type="term" value="P:protein stabilization"/>
    <property type="evidence" value="ECO:0007669"/>
    <property type="project" value="TreeGrafter"/>
</dbReference>
<keyword evidence="2 4" id="KW-0732">Signal</keyword>
<dbReference type="AlphaFoldDB" id="A0A2D6YML2"/>
<dbReference type="Pfam" id="PF03938">
    <property type="entry name" value="OmpH"/>
    <property type="match status" value="1"/>
</dbReference>
<evidence type="ECO:0008006" key="7">
    <source>
        <dbReference type="Google" id="ProtNLM"/>
    </source>
</evidence>
<protein>
    <recommendedName>
        <fullName evidence="7">OmpH family outer membrane protein</fullName>
    </recommendedName>
</protein>
<dbReference type="GO" id="GO:0005829">
    <property type="term" value="C:cytosol"/>
    <property type="evidence" value="ECO:0007669"/>
    <property type="project" value="TreeGrafter"/>
</dbReference>
<dbReference type="PANTHER" id="PTHR35089">
    <property type="entry name" value="CHAPERONE PROTEIN SKP"/>
    <property type="match status" value="1"/>
</dbReference>
<dbReference type="Proteomes" id="UP000226525">
    <property type="component" value="Unassembled WGS sequence"/>
</dbReference>
<dbReference type="InterPro" id="IPR024930">
    <property type="entry name" value="Skp_dom_sf"/>
</dbReference>
<dbReference type="SMART" id="SM00935">
    <property type="entry name" value="OmpH"/>
    <property type="match status" value="1"/>
</dbReference>
<proteinExistence type="inferred from homology"/>
<evidence type="ECO:0000256" key="2">
    <source>
        <dbReference type="ARBA" id="ARBA00022729"/>
    </source>
</evidence>
<reference evidence="6" key="1">
    <citation type="submission" date="2017-09" db="EMBL/GenBank/DDBJ databases">
        <title>The Reconstruction of 2,631 Draft Metagenome-Assembled Genomes from the Global Oceans.</title>
        <authorList>
            <person name="Tully B.J."/>
            <person name="Graham E.D."/>
            <person name="Heidelberg J.F."/>
        </authorList>
    </citation>
    <scope>NUCLEOTIDE SEQUENCE [LARGE SCALE GENOMIC DNA]</scope>
</reference>
<evidence type="ECO:0000256" key="1">
    <source>
        <dbReference type="ARBA" id="ARBA00009091"/>
    </source>
</evidence>
<dbReference type="GO" id="GO:0051082">
    <property type="term" value="F:unfolded protein binding"/>
    <property type="evidence" value="ECO:0007669"/>
    <property type="project" value="InterPro"/>
</dbReference>
<feature type="signal peptide" evidence="4">
    <location>
        <begin position="1"/>
        <end position="19"/>
    </location>
</feature>
<dbReference type="PANTHER" id="PTHR35089:SF1">
    <property type="entry name" value="CHAPERONE PROTEIN SKP"/>
    <property type="match status" value="1"/>
</dbReference>
<name>A0A2D6YML2_9DELT</name>
<comment type="caution">
    <text evidence="5">The sequence shown here is derived from an EMBL/GenBank/DDBJ whole genome shotgun (WGS) entry which is preliminary data.</text>
</comment>
<sequence length="172" mass="20406">MQYVLSVILFFCMISNSHALDIGVVDLNRALNESEEGMRSKNLLESRGRQKQQEFKVEEEELMQISEDLRNNPLLTPKAKQEKEQELQNRQRILREKARQFEQELRLEERKLTEAIFKDLKAAIRTVSQRNEYDLVLEKNAAQVILYMKEETTDLTQKIIDYYNSLKHQNSE</sequence>
<evidence type="ECO:0000256" key="3">
    <source>
        <dbReference type="SAM" id="Coils"/>
    </source>
</evidence>
<evidence type="ECO:0000313" key="6">
    <source>
        <dbReference type="Proteomes" id="UP000226525"/>
    </source>
</evidence>
<comment type="similarity">
    <text evidence="1">Belongs to the Skp family.</text>
</comment>
<accession>A0A2D6YML2</accession>
<feature type="chain" id="PRO_5014712591" description="OmpH family outer membrane protein" evidence="4">
    <location>
        <begin position="20"/>
        <end position="172"/>
    </location>
</feature>
<gene>
    <name evidence="5" type="ORF">CMN54_13330</name>
</gene>
<dbReference type="Gene3D" id="3.30.910.20">
    <property type="entry name" value="Skp domain"/>
    <property type="match status" value="1"/>
</dbReference>
<organism evidence="5 6">
    <name type="scientific">SAR324 cluster bacterium</name>
    <dbReference type="NCBI Taxonomy" id="2024889"/>
    <lineage>
        <taxon>Bacteria</taxon>
        <taxon>Deltaproteobacteria</taxon>
        <taxon>SAR324 cluster</taxon>
    </lineage>
</organism>
<evidence type="ECO:0000313" key="5">
    <source>
        <dbReference type="EMBL" id="MAH64399.1"/>
    </source>
</evidence>
<keyword evidence="3" id="KW-0175">Coiled coil</keyword>
<feature type="coiled-coil region" evidence="3">
    <location>
        <begin position="80"/>
        <end position="111"/>
    </location>
</feature>
<dbReference type="SUPFAM" id="SSF111384">
    <property type="entry name" value="OmpH-like"/>
    <property type="match status" value="1"/>
</dbReference>
<dbReference type="EMBL" id="NZEX01000159">
    <property type="protein sequence ID" value="MAH64399.1"/>
    <property type="molecule type" value="Genomic_DNA"/>
</dbReference>
<dbReference type="InterPro" id="IPR005632">
    <property type="entry name" value="Chaperone_Skp"/>
</dbReference>